<organism evidence="5 6">
    <name type="scientific">Ephemerocybe angulata</name>
    <dbReference type="NCBI Taxonomy" id="980116"/>
    <lineage>
        <taxon>Eukaryota</taxon>
        <taxon>Fungi</taxon>
        <taxon>Dikarya</taxon>
        <taxon>Basidiomycota</taxon>
        <taxon>Agaricomycotina</taxon>
        <taxon>Agaricomycetes</taxon>
        <taxon>Agaricomycetidae</taxon>
        <taxon>Agaricales</taxon>
        <taxon>Agaricineae</taxon>
        <taxon>Psathyrellaceae</taxon>
        <taxon>Ephemerocybe</taxon>
    </lineage>
</organism>
<evidence type="ECO:0000256" key="3">
    <source>
        <dbReference type="SAM" id="MobiDB-lite"/>
    </source>
</evidence>
<name>A0A8H6MAB6_9AGAR</name>
<feature type="compositionally biased region" description="Polar residues" evidence="3">
    <location>
        <begin position="1"/>
        <end position="14"/>
    </location>
</feature>
<dbReference type="Proteomes" id="UP000521943">
    <property type="component" value="Unassembled WGS sequence"/>
</dbReference>
<feature type="compositionally biased region" description="Low complexity" evidence="3">
    <location>
        <begin position="416"/>
        <end position="439"/>
    </location>
</feature>
<feature type="compositionally biased region" description="Basic and acidic residues" evidence="3">
    <location>
        <begin position="33"/>
        <end position="46"/>
    </location>
</feature>
<dbReference type="InterPro" id="IPR000156">
    <property type="entry name" value="Ran_bind_dom"/>
</dbReference>
<dbReference type="SMART" id="SM00160">
    <property type="entry name" value="RanBD"/>
    <property type="match status" value="1"/>
</dbReference>
<feature type="compositionally biased region" description="Polar residues" evidence="3">
    <location>
        <begin position="501"/>
        <end position="518"/>
    </location>
</feature>
<feature type="compositionally biased region" description="Polar residues" evidence="3">
    <location>
        <begin position="443"/>
        <end position="457"/>
    </location>
</feature>
<dbReference type="InterPro" id="IPR045255">
    <property type="entry name" value="RanBP1-like"/>
</dbReference>
<feature type="compositionally biased region" description="Acidic residues" evidence="3">
    <location>
        <begin position="527"/>
        <end position="540"/>
    </location>
</feature>
<feature type="compositionally biased region" description="Acidic residues" evidence="3">
    <location>
        <begin position="555"/>
        <end position="565"/>
    </location>
</feature>
<dbReference type="Gene3D" id="2.30.29.30">
    <property type="entry name" value="Pleckstrin-homology domain (PH domain)/Phosphotyrosine-binding domain (PTB)"/>
    <property type="match status" value="1"/>
</dbReference>
<dbReference type="PANTHER" id="PTHR23138">
    <property type="entry name" value="RAN BINDING PROTEIN"/>
    <property type="match status" value="1"/>
</dbReference>
<reference evidence="5 6" key="1">
    <citation type="submission" date="2020-07" db="EMBL/GenBank/DDBJ databases">
        <title>Comparative genomics of pyrophilous fungi reveals a link between fire events and developmental genes.</title>
        <authorList>
            <consortium name="DOE Joint Genome Institute"/>
            <person name="Steindorff A.S."/>
            <person name="Carver A."/>
            <person name="Calhoun S."/>
            <person name="Stillman K."/>
            <person name="Liu H."/>
            <person name="Lipzen A."/>
            <person name="Pangilinan J."/>
            <person name="Labutti K."/>
            <person name="Bruns T.D."/>
            <person name="Grigoriev I.V."/>
        </authorList>
    </citation>
    <scope>NUCLEOTIDE SEQUENCE [LARGE SCALE GENOMIC DNA]</scope>
    <source>
        <strain evidence="5 6">CBS 144469</strain>
    </source>
</reference>
<gene>
    <name evidence="5" type="ORF">DFP72DRAFT_879695</name>
</gene>
<sequence>MVEPQGSAQAQIKESMTTSPTPSPPLGNDQTDAELKLSRKREREVSIEPAGTPTTPQDVDSATRQRKDSSTRTPAKKNRRVLDATLEEDDHNGTTRSRSNSVSPPLSVAVSPRQEMRIRQISQGVGDLHWKNMQQEPDDRDEEMFDEKTGLQPAGEGLQDAAIIDSDKDGGAGTVTDQTHDAIVVDETQVSAADTPPRTPDASLSQVVPTEVKAHDVPSESTGAGHLAATSDASLRSDGESGTDKGLKRKFLERGTSQGPTEDLPTTSTEEKNAPSEANQDAVKPHDTKNPSPTPESQPERTSPPSPKVPKLSGFMAYASTSSPFANVKGNAFSSSSKASALSPSSSAPQIGGSSSSSLPKRSGFEAFASSASPFASVSREKTPVIENQQPVLKRSGFDSFTGAGSPFSGVVRTKSPALGTAGAGAASSSSRLGRAKSPGPRRNNSFSSNPFGSYTSGAAHGFGSAAPSPAPKRARGDDTFAGGASFGTGKAGSSGVFGSVPTSVAATSVFGSKNETPNALRGKGEDAEDDDNEDGDEEQAPATFGERLRASGTGEEDGEGEEESNGQKIALEEQDVITGEEDEEIIMQVRGKLFALDGNNWKERGTGIMRLNVKRADGSSPRLVMRKDAVYTLLLNFPLFAGMRCQLAQDPRYVRFSVIEGGKTVHYNIKVSNAKIAQEFLEVVNSLIPST</sequence>
<comment type="subcellular location">
    <subcellularLocation>
        <location evidence="1">Nucleus</location>
    </subcellularLocation>
</comment>
<dbReference type="Pfam" id="PF00638">
    <property type="entry name" value="Ran_BP1"/>
    <property type="match status" value="1"/>
</dbReference>
<dbReference type="PANTHER" id="PTHR23138:SF142">
    <property type="entry name" value="RAN-BINDING PROTEIN 3B-RELATED"/>
    <property type="match status" value="1"/>
</dbReference>
<proteinExistence type="predicted"/>
<keyword evidence="6" id="KW-1185">Reference proteome</keyword>
<feature type="compositionally biased region" description="Polar residues" evidence="3">
    <location>
        <begin position="255"/>
        <end position="268"/>
    </location>
</feature>
<evidence type="ECO:0000259" key="4">
    <source>
        <dbReference type="PROSITE" id="PS50196"/>
    </source>
</evidence>
<dbReference type="PROSITE" id="PS50196">
    <property type="entry name" value="RANBD1"/>
    <property type="match status" value="1"/>
</dbReference>
<feature type="compositionally biased region" description="Basic and acidic residues" evidence="3">
    <location>
        <begin position="61"/>
        <end position="70"/>
    </location>
</feature>
<accession>A0A8H6MAB6</accession>
<dbReference type="EMBL" id="JACGCI010000009">
    <property type="protein sequence ID" value="KAF6761808.1"/>
    <property type="molecule type" value="Genomic_DNA"/>
</dbReference>
<evidence type="ECO:0000256" key="1">
    <source>
        <dbReference type="ARBA" id="ARBA00004123"/>
    </source>
</evidence>
<evidence type="ECO:0000313" key="6">
    <source>
        <dbReference type="Proteomes" id="UP000521943"/>
    </source>
</evidence>
<feature type="compositionally biased region" description="Low complexity" evidence="3">
    <location>
        <begin position="332"/>
        <end position="378"/>
    </location>
</feature>
<feature type="region of interest" description="Disordered" evidence="3">
    <location>
        <begin position="186"/>
        <end position="391"/>
    </location>
</feature>
<feature type="compositionally biased region" description="Low complexity" evidence="3">
    <location>
        <begin position="99"/>
        <end position="112"/>
    </location>
</feature>
<feature type="compositionally biased region" description="Basic and acidic residues" evidence="3">
    <location>
        <begin position="235"/>
        <end position="253"/>
    </location>
</feature>
<dbReference type="AlphaFoldDB" id="A0A8H6MAB6"/>
<dbReference type="SUPFAM" id="SSF50729">
    <property type="entry name" value="PH domain-like"/>
    <property type="match status" value="1"/>
</dbReference>
<feature type="region of interest" description="Disordered" evidence="3">
    <location>
        <begin position="1"/>
        <end position="115"/>
    </location>
</feature>
<comment type="caution">
    <text evidence="5">The sequence shown here is derived from an EMBL/GenBank/DDBJ whole genome shotgun (WGS) entry which is preliminary data.</text>
</comment>
<dbReference type="InterPro" id="IPR011993">
    <property type="entry name" value="PH-like_dom_sf"/>
</dbReference>
<evidence type="ECO:0000256" key="2">
    <source>
        <dbReference type="ARBA" id="ARBA00023242"/>
    </source>
</evidence>
<keyword evidence="2" id="KW-0539">Nucleus</keyword>
<dbReference type="GO" id="GO:0005634">
    <property type="term" value="C:nucleus"/>
    <property type="evidence" value="ECO:0007669"/>
    <property type="project" value="UniProtKB-SubCell"/>
</dbReference>
<evidence type="ECO:0000313" key="5">
    <source>
        <dbReference type="EMBL" id="KAF6761808.1"/>
    </source>
</evidence>
<protein>
    <recommendedName>
        <fullName evidence="4">RanBD1 domain-containing protein</fullName>
    </recommendedName>
</protein>
<feature type="domain" description="RanBD1" evidence="4">
    <location>
        <begin position="570"/>
        <end position="647"/>
    </location>
</feature>
<feature type="compositionally biased region" description="Pro residues" evidence="3">
    <location>
        <begin position="292"/>
        <end position="308"/>
    </location>
</feature>
<feature type="region of interest" description="Disordered" evidence="3">
    <location>
        <begin position="412"/>
        <end position="574"/>
    </location>
</feature>
<dbReference type="OrthoDB" id="185618at2759"/>